<dbReference type="RefSeq" id="WP_142640548.1">
    <property type="nucleotide sequence ID" value="NZ_VDGI01000001.1"/>
</dbReference>
<evidence type="ECO:0000256" key="6">
    <source>
        <dbReference type="SAM" id="Phobius"/>
    </source>
</evidence>
<evidence type="ECO:0000256" key="5">
    <source>
        <dbReference type="ARBA" id="ARBA00023136"/>
    </source>
</evidence>
<organism evidence="7 8">
    <name type="scientific">Psychrobacillus vulpis</name>
    <dbReference type="NCBI Taxonomy" id="2325572"/>
    <lineage>
        <taxon>Bacteria</taxon>
        <taxon>Bacillati</taxon>
        <taxon>Bacillota</taxon>
        <taxon>Bacilli</taxon>
        <taxon>Bacillales</taxon>
        <taxon>Bacillaceae</taxon>
        <taxon>Psychrobacillus</taxon>
    </lineage>
</organism>
<evidence type="ECO:0000256" key="2">
    <source>
        <dbReference type="ARBA" id="ARBA00022475"/>
    </source>
</evidence>
<feature type="transmembrane region" description="Helical" evidence="6">
    <location>
        <begin position="73"/>
        <end position="91"/>
    </location>
</feature>
<evidence type="ECO:0000313" key="8">
    <source>
        <dbReference type="Proteomes" id="UP000316626"/>
    </source>
</evidence>
<dbReference type="GO" id="GO:0015171">
    <property type="term" value="F:amino acid transmembrane transporter activity"/>
    <property type="evidence" value="ECO:0007669"/>
    <property type="project" value="TreeGrafter"/>
</dbReference>
<feature type="transmembrane region" description="Helical" evidence="6">
    <location>
        <begin position="111"/>
        <end position="134"/>
    </location>
</feature>
<protein>
    <submittedName>
        <fullName evidence="7">Lysine transporter LysE</fullName>
    </submittedName>
</protein>
<feature type="transmembrane region" description="Helical" evidence="6">
    <location>
        <begin position="146"/>
        <end position="167"/>
    </location>
</feature>
<dbReference type="GO" id="GO:0005886">
    <property type="term" value="C:plasma membrane"/>
    <property type="evidence" value="ECO:0007669"/>
    <property type="project" value="UniProtKB-SubCell"/>
</dbReference>
<accession>A0A544TVF3</accession>
<gene>
    <name evidence="7" type="ORF">FG384_00170</name>
</gene>
<dbReference type="EMBL" id="VDGI01000001">
    <property type="protein sequence ID" value="TQR21420.1"/>
    <property type="molecule type" value="Genomic_DNA"/>
</dbReference>
<feature type="transmembrane region" description="Helical" evidence="6">
    <location>
        <begin position="39"/>
        <end position="61"/>
    </location>
</feature>
<dbReference type="InterPro" id="IPR001123">
    <property type="entry name" value="LeuE-type"/>
</dbReference>
<evidence type="ECO:0000313" key="7">
    <source>
        <dbReference type="EMBL" id="TQR21420.1"/>
    </source>
</evidence>
<dbReference type="AlphaFoldDB" id="A0A544TVF3"/>
<evidence type="ECO:0000256" key="1">
    <source>
        <dbReference type="ARBA" id="ARBA00004651"/>
    </source>
</evidence>
<dbReference type="PANTHER" id="PTHR30086">
    <property type="entry name" value="ARGININE EXPORTER PROTEIN ARGO"/>
    <property type="match status" value="1"/>
</dbReference>
<sequence>MIWKGFRFGMLLQIAVGPICLFIFQTAATSGFVAAEIGVFGVAIVDVIFILAAIFGIGAILNKNRKTQEMVRYFGAVVLVIFGLSNIVGFFEVSLLPSLSFLSQQSTDTVFWKTLVLTLSNPLTILFWAGVFSTKMVDENLQKKDMYFFGLGAILSTLLFLTCISILGSFLTIFLAASVLKVLNLIVGIVLVAFGLKTFMK</sequence>
<keyword evidence="4 6" id="KW-1133">Transmembrane helix</keyword>
<evidence type="ECO:0000256" key="4">
    <source>
        <dbReference type="ARBA" id="ARBA00022989"/>
    </source>
</evidence>
<evidence type="ECO:0000256" key="3">
    <source>
        <dbReference type="ARBA" id="ARBA00022692"/>
    </source>
</evidence>
<comment type="caution">
    <text evidence="7">The sequence shown here is derived from an EMBL/GenBank/DDBJ whole genome shotgun (WGS) entry which is preliminary data.</text>
</comment>
<dbReference type="Pfam" id="PF01810">
    <property type="entry name" value="LysE"/>
    <property type="match status" value="1"/>
</dbReference>
<comment type="subcellular location">
    <subcellularLocation>
        <location evidence="1">Cell membrane</location>
        <topology evidence="1">Multi-pass membrane protein</topology>
    </subcellularLocation>
</comment>
<reference evidence="7 8" key="1">
    <citation type="submission" date="2019-06" db="EMBL/GenBank/DDBJ databases">
        <title>Psychrobacillus vulpis sp. nov., a new species isolated from feces of a red fox that inhabits in The Tablas de Daimiel Natural Park, Albacete, Spain.</title>
        <authorList>
            <person name="Rodriguez M."/>
            <person name="Reina J.C."/>
            <person name="Bejar V."/>
            <person name="Llamas I."/>
        </authorList>
    </citation>
    <scope>NUCLEOTIDE SEQUENCE [LARGE SCALE GENOMIC DNA]</scope>
    <source>
        <strain evidence="7 8">Z8</strain>
    </source>
</reference>
<keyword evidence="2" id="KW-1003">Cell membrane</keyword>
<keyword evidence="8" id="KW-1185">Reference proteome</keyword>
<dbReference type="Proteomes" id="UP000316626">
    <property type="component" value="Unassembled WGS sequence"/>
</dbReference>
<name>A0A544TVF3_9BACI</name>
<feature type="transmembrane region" description="Helical" evidence="6">
    <location>
        <begin position="173"/>
        <end position="196"/>
    </location>
</feature>
<dbReference type="OrthoDB" id="7874789at2"/>
<proteinExistence type="predicted"/>
<dbReference type="PANTHER" id="PTHR30086:SF20">
    <property type="entry name" value="ARGININE EXPORTER PROTEIN ARGO-RELATED"/>
    <property type="match status" value="1"/>
</dbReference>
<keyword evidence="5 6" id="KW-0472">Membrane</keyword>
<keyword evidence="3 6" id="KW-0812">Transmembrane</keyword>